<reference evidence="6" key="1">
    <citation type="submission" date="2017-08" db="EMBL/GenBank/DDBJ databases">
        <authorList>
            <person name="Polle J.E."/>
            <person name="Barry K."/>
            <person name="Cushman J."/>
            <person name="Schmutz J."/>
            <person name="Tran D."/>
            <person name="Hathwaick L.T."/>
            <person name="Yim W.C."/>
            <person name="Jenkins J."/>
            <person name="Mckie-Krisberg Z.M."/>
            <person name="Prochnik S."/>
            <person name="Lindquist E."/>
            <person name="Dockter R.B."/>
            <person name="Adam C."/>
            <person name="Molina H."/>
            <person name="Bunkerborg J."/>
            <person name="Jin E."/>
            <person name="Buchheim M."/>
            <person name="Magnuson J."/>
        </authorList>
    </citation>
    <scope>NUCLEOTIDE SEQUENCE</scope>
    <source>
        <strain evidence="6">CCAP 19/18</strain>
    </source>
</reference>
<evidence type="ECO:0000313" key="6">
    <source>
        <dbReference type="EMBL" id="KAF5830578.1"/>
    </source>
</evidence>
<evidence type="ECO:0000256" key="3">
    <source>
        <dbReference type="ARBA" id="ARBA00022833"/>
    </source>
</evidence>
<dbReference type="Proteomes" id="UP000815325">
    <property type="component" value="Unassembled WGS sequence"/>
</dbReference>
<dbReference type="InterPro" id="IPR013083">
    <property type="entry name" value="Znf_RING/FYVE/PHD"/>
</dbReference>
<gene>
    <name evidence="6" type="ORF">DUNSADRAFT_14344</name>
</gene>
<keyword evidence="1" id="KW-0479">Metal-binding</keyword>
<keyword evidence="2" id="KW-0863">Zinc-finger</keyword>
<keyword evidence="7" id="KW-1185">Reference proteome</keyword>
<proteinExistence type="predicted"/>
<dbReference type="Gene3D" id="3.30.40.10">
    <property type="entry name" value="Zinc/RING finger domain, C3HC4 (zinc finger)"/>
    <property type="match status" value="1"/>
</dbReference>
<sequence length="272" mass="29361">MQSPRTQSNTTPVTGECLCVVGYEAQGLHLQGEEEEARQCWLCLEGSNDANGEVRHHCKCPSLQSHLPCLSRWQMQRCGALEETQCRFCRSTLPKWTDCLYPEPASTTPSTPPEPSSIISPTIAIVFNEKRCLIRVSEGPDGAAEFRAAVKSLTGLDTDFDVSFEITLPSVTRLPACPPKLTLPGISSYETAAACAHASARMQSNFAQGRRTQEEGAPDACNTQATEQRRAAAHSKPPSQNNPRHAPQPVGVSSQQSSSGNEKSSASEAECS</sequence>
<evidence type="ECO:0000259" key="5">
    <source>
        <dbReference type="PROSITE" id="PS51292"/>
    </source>
</evidence>
<feature type="region of interest" description="Disordered" evidence="4">
    <location>
        <begin position="206"/>
        <end position="272"/>
    </location>
</feature>
<accession>A0ABQ7G7J5</accession>
<keyword evidence="3" id="KW-0862">Zinc</keyword>
<organism evidence="6 7">
    <name type="scientific">Dunaliella salina</name>
    <name type="common">Green alga</name>
    <name type="synonym">Protococcus salinus</name>
    <dbReference type="NCBI Taxonomy" id="3046"/>
    <lineage>
        <taxon>Eukaryota</taxon>
        <taxon>Viridiplantae</taxon>
        <taxon>Chlorophyta</taxon>
        <taxon>core chlorophytes</taxon>
        <taxon>Chlorophyceae</taxon>
        <taxon>CS clade</taxon>
        <taxon>Chlamydomonadales</taxon>
        <taxon>Dunaliellaceae</taxon>
        <taxon>Dunaliella</taxon>
    </lineage>
</organism>
<feature type="compositionally biased region" description="Low complexity" evidence="4">
    <location>
        <begin position="250"/>
        <end position="272"/>
    </location>
</feature>
<evidence type="ECO:0000256" key="1">
    <source>
        <dbReference type="ARBA" id="ARBA00022723"/>
    </source>
</evidence>
<evidence type="ECO:0000256" key="4">
    <source>
        <dbReference type="SAM" id="MobiDB-lite"/>
    </source>
</evidence>
<evidence type="ECO:0000313" key="7">
    <source>
        <dbReference type="Proteomes" id="UP000815325"/>
    </source>
</evidence>
<evidence type="ECO:0000256" key="2">
    <source>
        <dbReference type="ARBA" id="ARBA00022771"/>
    </source>
</evidence>
<dbReference type="InterPro" id="IPR011016">
    <property type="entry name" value="Znf_RING-CH"/>
</dbReference>
<dbReference type="EMBL" id="MU070028">
    <property type="protein sequence ID" value="KAF5830578.1"/>
    <property type="molecule type" value="Genomic_DNA"/>
</dbReference>
<protein>
    <recommendedName>
        <fullName evidence="5">RING-CH-type domain-containing protein</fullName>
    </recommendedName>
</protein>
<dbReference type="PROSITE" id="PS51292">
    <property type="entry name" value="ZF_RING_CH"/>
    <property type="match status" value="1"/>
</dbReference>
<feature type="domain" description="RING-CH-type" evidence="5">
    <location>
        <begin position="32"/>
        <end position="96"/>
    </location>
</feature>
<name>A0ABQ7G7J5_DUNSA</name>
<comment type="caution">
    <text evidence="6">The sequence shown here is derived from an EMBL/GenBank/DDBJ whole genome shotgun (WGS) entry which is preliminary data.</text>
</comment>